<proteinExistence type="inferred from homology"/>
<dbReference type="CDD" id="cd06261">
    <property type="entry name" value="TM_PBP2"/>
    <property type="match status" value="1"/>
</dbReference>
<dbReference type="GO" id="GO:0055085">
    <property type="term" value="P:transmembrane transport"/>
    <property type="evidence" value="ECO:0007669"/>
    <property type="project" value="InterPro"/>
</dbReference>
<sequence length="294" mass="31291">MIRPRWARTVAGAALPLLAVFAALMILWYGAAVGLNQAQVRERFGEDAGWRAIVAGSWSMERPVLPAPHQIAMELKQGIFDHPVTSPRSLVYHAWVTLSAALAGLAIALALGMLLAIGIVHLRLLDRSMMPWVIASQTVPVLAIAPMVVVVLGNLGITGLIPKAAIAGYLAFFPITVGMVKGLRAPDPLQLDLMRTYDAPGRDVFSKLRWPASLGFLFPSLRVAVALSLVGAIVAELPTGAQAGLGARLLIGSYYGQTVQIWSALILASVLSLLGIAAVTFIENLAARRRGGRL</sequence>
<dbReference type="AlphaFoldDB" id="A0A8J4HHF1"/>
<feature type="transmembrane region" description="Helical" evidence="7">
    <location>
        <begin position="92"/>
        <end position="120"/>
    </location>
</feature>
<feature type="transmembrane region" description="Helical" evidence="7">
    <location>
        <begin position="261"/>
        <end position="282"/>
    </location>
</feature>
<keyword evidence="6 7" id="KW-0472">Membrane</keyword>
<dbReference type="EMBL" id="DTQM01000262">
    <property type="protein sequence ID" value="HGC44290.1"/>
    <property type="molecule type" value="Genomic_DNA"/>
</dbReference>
<evidence type="ECO:0000313" key="9">
    <source>
        <dbReference type="EMBL" id="HGC44290.1"/>
    </source>
</evidence>
<keyword evidence="2 7" id="KW-0813">Transport</keyword>
<evidence type="ECO:0000256" key="5">
    <source>
        <dbReference type="ARBA" id="ARBA00022989"/>
    </source>
</evidence>
<reference evidence="9" key="1">
    <citation type="journal article" date="2020" name="mSystems">
        <title>Genome- and Community-Level Interaction Insights into Carbon Utilization and Element Cycling Functions of Hydrothermarchaeota in Hydrothermal Sediment.</title>
        <authorList>
            <person name="Zhou Z."/>
            <person name="Liu Y."/>
            <person name="Xu W."/>
            <person name="Pan J."/>
            <person name="Luo Z.H."/>
            <person name="Li M."/>
        </authorList>
    </citation>
    <scope>NUCLEOTIDE SEQUENCE</scope>
    <source>
        <strain evidence="9">SpSt-997</strain>
    </source>
</reference>
<feature type="domain" description="ABC transmembrane type-1" evidence="8">
    <location>
        <begin position="94"/>
        <end position="283"/>
    </location>
</feature>
<keyword evidence="3" id="KW-1003">Cell membrane</keyword>
<feature type="transmembrane region" description="Helical" evidence="7">
    <location>
        <begin position="12"/>
        <end position="31"/>
    </location>
</feature>
<feature type="transmembrane region" description="Helical" evidence="7">
    <location>
        <begin position="160"/>
        <end position="180"/>
    </location>
</feature>
<feature type="transmembrane region" description="Helical" evidence="7">
    <location>
        <begin position="214"/>
        <end position="235"/>
    </location>
</feature>
<evidence type="ECO:0000256" key="1">
    <source>
        <dbReference type="ARBA" id="ARBA00004651"/>
    </source>
</evidence>
<evidence type="ECO:0000259" key="8">
    <source>
        <dbReference type="PROSITE" id="PS50928"/>
    </source>
</evidence>
<gene>
    <name evidence="9" type="ORF">ENY07_13875</name>
</gene>
<dbReference type="PANTHER" id="PTHR30151">
    <property type="entry name" value="ALKANE SULFONATE ABC TRANSPORTER-RELATED, MEMBRANE SUBUNIT"/>
    <property type="match status" value="1"/>
</dbReference>
<keyword evidence="5 7" id="KW-1133">Transmembrane helix</keyword>
<dbReference type="SUPFAM" id="SSF161098">
    <property type="entry name" value="MetI-like"/>
    <property type="match status" value="1"/>
</dbReference>
<evidence type="ECO:0000256" key="6">
    <source>
        <dbReference type="ARBA" id="ARBA00023136"/>
    </source>
</evidence>
<dbReference type="InterPro" id="IPR000515">
    <property type="entry name" value="MetI-like"/>
</dbReference>
<evidence type="ECO:0000256" key="2">
    <source>
        <dbReference type="ARBA" id="ARBA00022448"/>
    </source>
</evidence>
<name>A0A8J4HHF1_9PROT</name>
<keyword evidence="4 7" id="KW-0812">Transmembrane</keyword>
<evidence type="ECO:0000256" key="4">
    <source>
        <dbReference type="ARBA" id="ARBA00022692"/>
    </source>
</evidence>
<organism evidence="9">
    <name type="scientific">Acidicaldus sp</name>
    <dbReference type="NCBI Taxonomy" id="1872105"/>
    <lineage>
        <taxon>Bacteria</taxon>
        <taxon>Pseudomonadati</taxon>
        <taxon>Pseudomonadota</taxon>
        <taxon>Alphaproteobacteria</taxon>
        <taxon>Acetobacterales</taxon>
        <taxon>Acetobacteraceae</taxon>
        <taxon>Acidicaldus</taxon>
    </lineage>
</organism>
<accession>A0A8J4HHF1</accession>
<dbReference type="PANTHER" id="PTHR30151:SF20">
    <property type="entry name" value="ABC TRANSPORTER PERMEASE PROTEIN HI_0355-RELATED"/>
    <property type="match status" value="1"/>
</dbReference>
<feature type="transmembrane region" description="Helical" evidence="7">
    <location>
        <begin position="132"/>
        <end position="154"/>
    </location>
</feature>
<evidence type="ECO:0000256" key="3">
    <source>
        <dbReference type="ARBA" id="ARBA00022475"/>
    </source>
</evidence>
<dbReference type="InterPro" id="IPR035906">
    <property type="entry name" value="MetI-like_sf"/>
</dbReference>
<dbReference type="GO" id="GO:0005886">
    <property type="term" value="C:plasma membrane"/>
    <property type="evidence" value="ECO:0007669"/>
    <property type="project" value="UniProtKB-SubCell"/>
</dbReference>
<dbReference type="PROSITE" id="PS50928">
    <property type="entry name" value="ABC_TM1"/>
    <property type="match status" value="1"/>
</dbReference>
<protein>
    <submittedName>
        <fullName evidence="9">ABC transporter permease subunit</fullName>
    </submittedName>
</protein>
<comment type="similarity">
    <text evidence="7">Belongs to the binding-protein-dependent transport system permease family.</text>
</comment>
<dbReference type="Gene3D" id="1.10.3720.10">
    <property type="entry name" value="MetI-like"/>
    <property type="match status" value="1"/>
</dbReference>
<evidence type="ECO:0000256" key="7">
    <source>
        <dbReference type="RuleBase" id="RU363032"/>
    </source>
</evidence>
<dbReference type="Pfam" id="PF00528">
    <property type="entry name" value="BPD_transp_1"/>
    <property type="match status" value="1"/>
</dbReference>
<comment type="caution">
    <text evidence="9">The sequence shown here is derived from an EMBL/GenBank/DDBJ whole genome shotgun (WGS) entry which is preliminary data.</text>
</comment>
<comment type="subcellular location">
    <subcellularLocation>
        <location evidence="1 7">Cell membrane</location>
        <topology evidence="1 7">Multi-pass membrane protein</topology>
    </subcellularLocation>
</comment>